<dbReference type="Proteomes" id="UP000694844">
    <property type="component" value="Chromosome 1"/>
</dbReference>
<dbReference type="PROSITE" id="PS01187">
    <property type="entry name" value="EGF_CA"/>
    <property type="match status" value="1"/>
</dbReference>
<dbReference type="KEGG" id="cvn:111135447"/>
<evidence type="ECO:0000256" key="3">
    <source>
        <dbReference type="SAM" id="SignalP"/>
    </source>
</evidence>
<dbReference type="FunFam" id="2.10.25.10:FF:000563">
    <property type="entry name" value="Wall-associated receptor kinase-like 8"/>
    <property type="match status" value="1"/>
</dbReference>
<keyword evidence="2" id="KW-1015">Disulfide bond</keyword>
<dbReference type="GeneID" id="111135447"/>
<dbReference type="Pfam" id="PF07645">
    <property type="entry name" value="EGF_CA"/>
    <property type="match status" value="1"/>
</dbReference>
<feature type="domain" description="EGF-like calcium-binding" evidence="4">
    <location>
        <begin position="299"/>
        <end position="341"/>
    </location>
</feature>
<reference evidence="5" key="1">
    <citation type="submission" date="2024-06" db="UniProtKB">
        <authorList>
            <consortium name="RefSeq"/>
        </authorList>
    </citation>
    <scope>NUCLEOTIDE SEQUENCE [LARGE SCALE GENOMIC DNA]</scope>
</reference>
<organism evidence="5 6">
    <name type="scientific">Crassostrea virginica</name>
    <name type="common">Eastern oyster</name>
    <dbReference type="NCBI Taxonomy" id="6565"/>
    <lineage>
        <taxon>Eukaryota</taxon>
        <taxon>Metazoa</taxon>
        <taxon>Spiralia</taxon>
        <taxon>Lophotrochozoa</taxon>
        <taxon>Mollusca</taxon>
        <taxon>Bivalvia</taxon>
        <taxon>Autobranchia</taxon>
        <taxon>Pteriomorphia</taxon>
        <taxon>Ostreida</taxon>
        <taxon>Ostreoidea</taxon>
        <taxon>Ostreidae</taxon>
        <taxon>Crassostrea</taxon>
    </lineage>
</organism>
<feature type="signal peptide" evidence="3">
    <location>
        <begin position="1"/>
        <end position="22"/>
    </location>
</feature>
<dbReference type="Gene3D" id="2.90.20.10">
    <property type="entry name" value="Plasmodium vivax P25 domain"/>
    <property type="match status" value="1"/>
</dbReference>
<sequence length="376" mass="43247">MQATSCVFVYCIFSFAFTSVHGTAKKPKFSWLHPISRNSTDIKEVLRSPFKLKLKTIGPFLAAHKYFAVDPRQIRGKVQRKGGLHKHFPNPRIMLMDPSVSQACEDTEIACINEIYKIALASKSVWQITGKERVANRSDYWPFKSELEIFRYRATATYYMCWFTELKSSILRFVDDEASGCLDSLSKTVESRGRTVVDFRSQYGGNQSNWVSLWTCAYLWFCPDPCYGKSSKGDVKDEMSAPKDQLNPCMSLKNKACTWKEGDNIDFEDLTRNRFNISCDCASEKSGYIWSNRFSLCVDQDECYDQVAQCPEDKICRNTIGAYDCSCRRGHRLDDKERICVRSPLFKGSLDRIRLRGEKKESNLPAWIKFLEKITG</sequence>
<dbReference type="GO" id="GO:0005509">
    <property type="term" value="F:calcium ion binding"/>
    <property type="evidence" value="ECO:0007669"/>
    <property type="project" value="InterPro"/>
</dbReference>
<reference evidence="6" key="2">
    <citation type="submission" date="2025-08" db="UniProtKB">
        <authorList>
            <consortium name="RefSeq"/>
        </authorList>
    </citation>
    <scope>IDENTIFICATION</scope>
    <source>
        <tissue evidence="6">Whole sample</tissue>
    </source>
</reference>
<dbReference type="InterPro" id="IPR001881">
    <property type="entry name" value="EGF-like_Ca-bd_dom"/>
</dbReference>
<dbReference type="CDD" id="cd00054">
    <property type="entry name" value="EGF_CA"/>
    <property type="match status" value="1"/>
</dbReference>
<feature type="chain" id="PRO_5034680482" evidence="3">
    <location>
        <begin position="23"/>
        <end position="376"/>
    </location>
</feature>
<name>A0A8B8EMW3_CRAVI</name>
<dbReference type="InterPro" id="IPR018097">
    <property type="entry name" value="EGF_Ca-bd_CS"/>
</dbReference>
<evidence type="ECO:0000313" key="6">
    <source>
        <dbReference type="RefSeq" id="XP_022341247.1"/>
    </source>
</evidence>
<dbReference type="SMART" id="SM00179">
    <property type="entry name" value="EGF_CA"/>
    <property type="match status" value="1"/>
</dbReference>
<evidence type="ECO:0000313" key="5">
    <source>
        <dbReference type="Proteomes" id="UP000694844"/>
    </source>
</evidence>
<evidence type="ECO:0000256" key="1">
    <source>
        <dbReference type="ARBA" id="ARBA00022536"/>
    </source>
</evidence>
<accession>A0A8B8EMW3</accession>
<gene>
    <name evidence="6" type="primary">LOC111135447</name>
</gene>
<dbReference type="RefSeq" id="XP_022341247.1">
    <property type="nucleotide sequence ID" value="XM_022485539.1"/>
</dbReference>
<dbReference type="AlphaFoldDB" id="A0A8B8EMW3"/>
<keyword evidence="3" id="KW-0732">Signal</keyword>
<keyword evidence="5" id="KW-1185">Reference proteome</keyword>
<dbReference type="InterPro" id="IPR049883">
    <property type="entry name" value="NOTCH1_EGF-like"/>
</dbReference>
<proteinExistence type="predicted"/>
<keyword evidence="1" id="KW-0245">EGF-like domain</keyword>
<dbReference type="SUPFAM" id="SSF57196">
    <property type="entry name" value="EGF/Laminin"/>
    <property type="match status" value="1"/>
</dbReference>
<dbReference type="OrthoDB" id="5985519at2759"/>
<evidence type="ECO:0000256" key="2">
    <source>
        <dbReference type="ARBA" id="ARBA00023157"/>
    </source>
</evidence>
<evidence type="ECO:0000259" key="4">
    <source>
        <dbReference type="SMART" id="SM00179"/>
    </source>
</evidence>
<protein>
    <submittedName>
        <fullName evidence="6">Uncharacterized protein LOC111135447</fullName>
    </submittedName>
</protein>